<dbReference type="GO" id="GO:0007018">
    <property type="term" value="P:microtubule-based movement"/>
    <property type="evidence" value="ECO:0007669"/>
    <property type="project" value="InterPro"/>
</dbReference>
<evidence type="ECO:0000256" key="7">
    <source>
        <dbReference type="ARBA" id="ARBA00023017"/>
    </source>
</evidence>
<gene>
    <name evidence="10" type="primary">KNAG0E01340</name>
    <name evidence="10" type="ordered locus">KNAG_0E01340</name>
</gene>
<dbReference type="InterPro" id="IPR022780">
    <property type="entry name" value="Dynein_light_int_chain"/>
</dbReference>
<evidence type="ECO:0000313" key="10">
    <source>
        <dbReference type="EMBL" id="CCK70400.1"/>
    </source>
</evidence>
<evidence type="ECO:0000256" key="1">
    <source>
        <dbReference type="ARBA" id="ARBA00004245"/>
    </source>
</evidence>
<name>J7R6B8_HUIN7</name>
<keyword evidence="4" id="KW-0493">Microtubule</keyword>
<dbReference type="KEGG" id="kng:KNAG_0E01340"/>
<keyword evidence="8" id="KW-0505">Motor protein</keyword>
<keyword evidence="3" id="KW-0963">Cytoplasm</keyword>
<dbReference type="PANTHER" id="PTHR12688">
    <property type="entry name" value="DYNEIN LIGHT INTERMEDIATE CHAIN"/>
    <property type="match status" value="1"/>
</dbReference>
<dbReference type="GO" id="GO:0000226">
    <property type="term" value="P:microtubule cytoskeleton organization"/>
    <property type="evidence" value="ECO:0007669"/>
    <property type="project" value="TreeGrafter"/>
</dbReference>
<dbReference type="OMA" id="QIRWIFL"/>
<dbReference type="Pfam" id="PF05783">
    <property type="entry name" value="DLIC"/>
    <property type="match status" value="1"/>
</dbReference>
<dbReference type="GO" id="GO:0005524">
    <property type="term" value="F:ATP binding"/>
    <property type="evidence" value="ECO:0007669"/>
    <property type="project" value="UniProtKB-KW"/>
</dbReference>
<dbReference type="eggNOG" id="ENOG502S4QG">
    <property type="taxonomic scope" value="Eukaryota"/>
</dbReference>
<sequence length="293" mass="34096">MSNTWDELLNYGYSKPVEAKPIIVVISPHEETLVEFQKMISPFVQKQQRERASRLFGYCDLVLDKDSGNGRSGAELALYTVLRNDRWDSLPMLKSLLGTSLQDSSQITRWYVVLDWAQDFQRQWLQYLEMCREKLTPLTLSLNVVCINSHHIYFLQENIAAWENYHTDYIQQSLRTFCLQAHGSLVYLDENPSVNFIEKLLLNRILESDTELVKPEKIVVPQDSDSYRLIQTLDESFDPITLTTSKYQNIIPQGSQKSHNLTVENEIPEEPVQVPSVQEVLAQLYTSRRYQRT</sequence>
<dbReference type="RefSeq" id="XP_022464646.1">
    <property type="nucleotide sequence ID" value="XM_022608117.1"/>
</dbReference>
<keyword evidence="9" id="KW-0206">Cytoskeleton</keyword>
<reference evidence="11" key="2">
    <citation type="submission" date="2012-08" db="EMBL/GenBank/DDBJ databases">
        <title>Genome sequence of Kazachstania naganishii.</title>
        <authorList>
            <person name="Gordon J.L."/>
            <person name="Armisen D."/>
            <person name="Proux-Wera E."/>
            <person name="OhEigeartaigh S.S."/>
            <person name="Byrne K.P."/>
            <person name="Wolfe K.H."/>
        </authorList>
    </citation>
    <scope>NUCLEOTIDE SEQUENCE [LARGE SCALE GENOMIC DNA]</scope>
    <source>
        <strain evidence="11">ATCC MYA-139 / BCRC 22969 / CBS 8797 / CCRC 22969 / KCTC 17520 / NBRC 10181 / NCYC 3082</strain>
    </source>
</reference>
<keyword evidence="11" id="KW-1185">Reference proteome</keyword>
<evidence type="ECO:0000256" key="5">
    <source>
        <dbReference type="ARBA" id="ARBA00022741"/>
    </source>
</evidence>
<dbReference type="AlphaFoldDB" id="J7R6B8"/>
<organism evidence="10 11">
    <name type="scientific">Huiozyma naganishii (strain ATCC MYA-139 / BCRC 22969 / CBS 8797 / KCTC 17520 / NBRC 10181 / NCYC 3082 / Yp74L-3)</name>
    <name type="common">Yeast</name>
    <name type="synonym">Kazachstania naganishii</name>
    <dbReference type="NCBI Taxonomy" id="1071383"/>
    <lineage>
        <taxon>Eukaryota</taxon>
        <taxon>Fungi</taxon>
        <taxon>Dikarya</taxon>
        <taxon>Ascomycota</taxon>
        <taxon>Saccharomycotina</taxon>
        <taxon>Saccharomycetes</taxon>
        <taxon>Saccharomycetales</taxon>
        <taxon>Saccharomycetaceae</taxon>
        <taxon>Huiozyma</taxon>
    </lineage>
</organism>
<dbReference type="InterPro" id="IPR008467">
    <property type="entry name" value="Dynein1_light_intermed_chain"/>
</dbReference>
<keyword evidence="6" id="KW-0067">ATP-binding</keyword>
<reference evidence="10 11" key="1">
    <citation type="journal article" date="2011" name="Proc. Natl. Acad. Sci. U.S.A.">
        <title>Evolutionary erosion of yeast sex chromosomes by mating-type switching accidents.</title>
        <authorList>
            <person name="Gordon J.L."/>
            <person name="Armisen D."/>
            <person name="Proux-Wera E."/>
            <person name="Oheigeartaigh S.S."/>
            <person name="Byrne K.P."/>
            <person name="Wolfe K.H."/>
        </authorList>
    </citation>
    <scope>NUCLEOTIDE SEQUENCE [LARGE SCALE GENOMIC DNA]</scope>
    <source>
        <strain evidence="11">ATCC MYA-139 / BCRC 22969 / CBS 8797 / CCRC 22969 / KCTC 17520 / NBRC 10181 / NCYC 3082</strain>
    </source>
</reference>
<evidence type="ECO:0000256" key="6">
    <source>
        <dbReference type="ARBA" id="ARBA00022840"/>
    </source>
</evidence>
<dbReference type="HOGENOM" id="CLU_064762_0_0_1"/>
<accession>J7R6B8</accession>
<protein>
    <recommendedName>
        <fullName evidence="12">Dynein light intermediate chain</fullName>
    </recommendedName>
</protein>
<comment type="subcellular location">
    <subcellularLocation>
        <location evidence="1">Cytoplasm</location>
        <location evidence="1">Cytoskeleton</location>
    </subcellularLocation>
</comment>
<dbReference type="Proteomes" id="UP000006310">
    <property type="component" value="Chromosome 5"/>
</dbReference>
<evidence type="ECO:0008006" key="12">
    <source>
        <dbReference type="Google" id="ProtNLM"/>
    </source>
</evidence>
<evidence type="ECO:0000256" key="2">
    <source>
        <dbReference type="ARBA" id="ARBA00022448"/>
    </source>
</evidence>
<dbReference type="OrthoDB" id="27603at2759"/>
<dbReference type="GeneID" id="34526100"/>
<dbReference type="STRING" id="1071383.J7R6B8"/>
<dbReference type="GO" id="GO:0005874">
    <property type="term" value="C:microtubule"/>
    <property type="evidence" value="ECO:0007669"/>
    <property type="project" value="UniProtKB-KW"/>
</dbReference>
<evidence type="ECO:0000256" key="3">
    <source>
        <dbReference type="ARBA" id="ARBA00022490"/>
    </source>
</evidence>
<dbReference type="GO" id="GO:0005868">
    <property type="term" value="C:cytoplasmic dynein complex"/>
    <property type="evidence" value="ECO:0007669"/>
    <property type="project" value="InterPro"/>
</dbReference>
<keyword evidence="5" id="KW-0547">Nucleotide-binding</keyword>
<keyword evidence="7" id="KW-0243">Dynein</keyword>
<evidence type="ECO:0000256" key="4">
    <source>
        <dbReference type="ARBA" id="ARBA00022701"/>
    </source>
</evidence>
<proteinExistence type="predicted"/>
<evidence type="ECO:0000256" key="8">
    <source>
        <dbReference type="ARBA" id="ARBA00023175"/>
    </source>
</evidence>
<evidence type="ECO:0000313" key="11">
    <source>
        <dbReference type="Proteomes" id="UP000006310"/>
    </source>
</evidence>
<keyword evidence="2" id="KW-0813">Transport</keyword>
<dbReference type="EMBL" id="HE978318">
    <property type="protein sequence ID" value="CCK70400.1"/>
    <property type="molecule type" value="Genomic_DNA"/>
</dbReference>
<dbReference type="PANTHER" id="PTHR12688:SF0">
    <property type="entry name" value="DYNEIN LIGHT INTERMEDIATE CHAIN"/>
    <property type="match status" value="1"/>
</dbReference>
<evidence type="ECO:0000256" key="9">
    <source>
        <dbReference type="ARBA" id="ARBA00023212"/>
    </source>
</evidence>
<dbReference type="GO" id="GO:0045504">
    <property type="term" value="F:dynein heavy chain binding"/>
    <property type="evidence" value="ECO:0007669"/>
    <property type="project" value="TreeGrafter"/>
</dbReference>